<protein>
    <submittedName>
        <fullName evidence="2">Uncharacterized protein</fullName>
    </submittedName>
</protein>
<dbReference type="RefSeq" id="WP_006942526.1">
    <property type="nucleotide sequence ID" value="NZ_GL538208.1"/>
</dbReference>
<proteinExistence type="predicted"/>
<organism evidence="2 3">
    <name type="scientific">Megasphaera micronuciformis F0359</name>
    <dbReference type="NCBI Taxonomy" id="706434"/>
    <lineage>
        <taxon>Bacteria</taxon>
        <taxon>Bacillati</taxon>
        <taxon>Bacillota</taxon>
        <taxon>Negativicutes</taxon>
        <taxon>Veillonellales</taxon>
        <taxon>Veillonellaceae</taxon>
        <taxon>Megasphaera</taxon>
    </lineage>
</organism>
<keyword evidence="1" id="KW-0472">Membrane</keyword>
<feature type="transmembrane region" description="Helical" evidence="1">
    <location>
        <begin position="84"/>
        <end position="109"/>
    </location>
</feature>
<dbReference type="OrthoDB" id="1082424at2"/>
<dbReference type="AlphaFoldDB" id="E2ZCI2"/>
<accession>E2ZCI2</accession>
<reference evidence="2 3" key="1">
    <citation type="submission" date="2010-08" db="EMBL/GenBank/DDBJ databases">
        <authorList>
            <person name="Weinstock G."/>
            <person name="Sodergren E."/>
            <person name="Clifton S."/>
            <person name="Fulton L."/>
            <person name="Fulton B."/>
            <person name="Courtney L."/>
            <person name="Fronick C."/>
            <person name="Harrison M."/>
            <person name="Strong C."/>
            <person name="Farmer C."/>
            <person name="Delahaunty K."/>
            <person name="Markovic C."/>
            <person name="Hall O."/>
            <person name="Minx P."/>
            <person name="Tomlinson C."/>
            <person name="Mitreva M."/>
            <person name="Hou S."/>
            <person name="Chen J."/>
            <person name="Wollam A."/>
            <person name="Pepin K.H."/>
            <person name="Johnson M."/>
            <person name="Bhonagiri V."/>
            <person name="Zhang X."/>
            <person name="Suruliraj S."/>
            <person name="Warren W."/>
            <person name="Chinwalla A."/>
            <person name="Mardis E.R."/>
            <person name="Wilson R.K."/>
        </authorList>
    </citation>
    <scope>NUCLEOTIDE SEQUENCE [LARGE SCALE GENOMIC DNA]</scope>
    <source>
        <strain evidence="2 3">F0359</strain>
    </source>
</reference>
<keyword evidence="3" id="KW-1185">Reference proteome</keyword>
<evidence type="ECO:0000313" key="3">
    <source>
        <dbReference type="Proteomes" id="UP000003195"/>
    </source>
</evidence>
<keyword evidence="1" id="KW-1133">Transmembrane helix</keyword>
<keyword evidence="1" id="KW-0812">Transmembrane</keyword>
<dbReference type="Proteomes" id="UP000003195">
    <property type="component" value="Unassembled WGS sequence"/>
</dbReference>
<name>E2ZCI2_9FIRM</name>
<feature type="transmembrane region" description="Helical" evidence="1">
    <location>
        <begin position="115"/>
        <end position="139"/>
    </location>
</feature>
<dbReference type="STRING" id="706434.HMPREF9429_01354"/>
<dbReference type="eggNOG" id="ENOG5033MM7">
    <property type="taxonomic scope" value="Bacteria"/>
</dbReference>
<comment type="caution">
    <text evidence="2">The sequence shown here is derived from an EMBL/GenBank/DDBJ whole genome shotgun (WGS) entry which is preliminary data.</text>
</comment>
<dbReference type="EMBL" id="AECS01000037">
    <property type="protein sequence ID" value="EFQ04169.1"/>
    <property type="molecule type" value="Genomic_DNA"/>
</dbReference>
<feature type="transmembrane region" description="Helical" evidence="1">
    <location>
        <begin position="54"/>
        <end position="72"/>
    </location>
</feature>
<dbReference type="HOGENOM" id="CLU_1026032_0_0_9"/>
<sequence>MVTLAVCIVIFLLLFWAGTVLMWKYRFRLSRMACKQIQKPVKEDENQPLRELPYAWIILIVFVVISTLEMYFDMPSIGMAGLIWKGILVAPALPISVSAFVFVILTNSVRPNRKIVYIITTAFFVLMGFTSSSTALSGIEDLIRGPVTKELILEQIMYEKTWSRGSGRYTDLFPSQSSGRFNIMMSNGKGKYVHFSVSPQDEAFLDEMTKGLTFHNNPVKVEKLRQSVEEKHKSFAMYQGDDFDNYREVRYKVTYYPESCVFIQTERIDDT</sequence>
<evidence type="ECO:0000256" key="1">
    <source>
        <dbReference type="SAM" id="Phobius"/>
    </source>
</evidence>
<gene>
    <name evidence="2" type="ORF">HMPREF9429_01354</name>
</gene>
<evidence type="ECO:0000313" key="2">
    <source>
        <dbReference type="EMBL" id="EFQ04169.1"/>
    </source>
</evidence>